<name>A0ABW6AVS8_9BACT</name>
<dbReference type="InterPro" id="IPR029044">
    <property type="entry name" value="Nucleotide-diphossugar_trans"/>
</dbReference>
<reference evidence="3" key="1">
    <citation type="journal article" date="2019" name="Int. J. Syst. Evol. Microbiol.">
        <title>The Global Catalogue of Microorganisms (GCM) 10K type strain sequencing project: providing services to taxonomists for standard genome sequencing and annotation.</title>
        <authorList>
            <consortium name="The Broad Institute Genomics Platform"/>
            <consortium name="The Broad Institute Genome Sequencing Center for Infectious Disease"/>
            <person name="Wu L."/>
            <person name="Ma J."/>
        </authorList>
    </citation>
    <scope>NUCLEOTIDE SEQUENCE [LARGE SCALE GENOMIC DNA]</scope>
    <source>
        <strain evidence="3">KCTC 52490</strain>
    </source>
</reference>
<feature type="domain" description="Glycosyltransferase 2-like" evidence="1">
    <location>
        <begin position="6"/>
        <end position="112"/>
    </location>
</feature>
<dbReference type="EMBL" id="JBHUOM010000048">
    <property type="protein sequence ID" value="MFD2938164.1"/>
    <property type="molecule type" value="Genomic_DNA"/>
</dbReference>
<accession>A0ABW6AVS8</accession>
<sequence length="255" mass="28845">MLPKISVITPSYNQGQFIRQTVESVLSQEYPNLEYIVVDGLSTDNTLDVLASYSVDQLKLITEKDRGQTDAINKGIRLATGDILCWLNSDDIFLPGALQTVGQYFAQHPDSCWLTGDCQIINEVGKPIQGPIQLYKRLLRSLVPAFYLGLTNAICQPSTFWLRSAHQTLGMLDEQLHYTMDYDWWLRLNKLHSPAILTQPLAAFRIHSQSKGGSLYGKQFAEDYATLCRYNTSVPLQHLHALHNQLTVSAYRLLK</sequence>
<keyword evidence="3" id="KW-1185">Reference proteome</keyword>
<dbReference type="GO" id="GO:0016757">
    <property type="term" value="F:glycosyltransferase activity"/>
    <property type="evidence" value="ECO:0007669"/>
    <property type="project" value="UniProtKB-KW"/>
</dbReference>
<keyword evidence="2" id="KW-0808">Transferase</keyword>
<evidence type="ECO:0000313" key="2">
    <source>
        <dbReference type="EMBL" id="MFD2938164.1"/>
    </source>
</evidence>
<evidence type="ECO:0000259" key="1">
    <source>
        <dbReference type="Pfam" id="PF00535"/>
    </source>
</evidence>
<dbReference type="EC" id="2.4.-.-" evidence="2"/>
<keyword evidence="2" id="KW-0328">Glycosyltransferase</keyword>
<dbReference type="Proteomes" id="UP001597512">
    <property type="component" value="Unassembled WGS sequence"/>
</dbReference>
<gene>
    <name evidence="2" type="ORF">ACFS25_30650</name>
</gene>
<dbReference type="PANTHER" id="PTHR22916:SF65">
    <property type="entry name" value="SLR1065 PROTEIN"/>
    <property type="match status" value="1"/>
</dbReference>
<dbReference type="CDD" id="cd06433">
    <property type="entry name" value="GT_2_WfgS_like"/>
    <property type="match status" value="1"/>
</dbReference>
<dbReference type="Pfam" id="PF00535">
    <property type="entry name" value="Glycos_transf_2"/>
    <property type="match status" value="1"/>
</dbReference>
<protein>
    <submittedName>
        <fullName evidence="2">Glycosyltransferase family 2 protein</fullName>
        <ecNumber evidence="2">2.4.-.-</ecNumber>
    </submittedName>
</protein>
<dbReference type="SUPFAM" id="SSF53448">
    <property type="entry name" value="Nucleotide-diphospho-sugar transferases"/>
    <property type="match status" value="1"/>
</dbReference>
<comment type="caution">
    <text evidence="2">The sequence shown here is derived from an EMBL/GenBank/DDBJ whole genome shotgun (WGS) entry which is preliminary data.</text>
</comment>
<dbReference type="InterPro" id="IPR001173">
    <property type="entry name" value="Glyco_trans_2-like"/>
</dbReference>
<dbReference type="PANTHER" id="PTHR22916">
    <property type="entry name" value="GLYCOSYLTRANSFERASE"/>
    <property type="match status" value="1"/>
</dbReference>
<proteinExistence type="predicted"/>
<dbReference type="Gene3D" id="3.90.550.10">
    <property type="entry name" value="Spore Coat Polysaccharide Biosynthesis Protein SpsA, Chain A"/>
    <property type="match status" value="1"/>
</dbReference>
<organism evidence="2 3">
    <name type="scientific">Spirosoma flavum</name>
    <dbReference type="NCBI Taxonomy" id="2048557"/>
    <lineage>
        <taxon>Bacteria</taxon>
        <taxon>Pseudomonadati</taxon>
        <taxon>Bacteroidota</taxon>
        <taxon>Cytophagia</taxon>
        <taxon>Cytophagales</taxon>
        <taxon>Cytophagaceae</taxon>
        <taxon>Spirosoma</taxon>
    </lineage>
</organism>
<dbReference type="RefSeq" id="WP_381508851.1">
    <property type="nucleotide sequence ID" value="NZ_JBHUOM010000048.1"/>
</dbReference>
<evidence type="ECO:0000313" key="3">
    <source>
        <dbReference type="Proteomes" id="UP001597512"/>
    </source>
</evidence>